<evidence type="ECO:0000259" key="1">
    <source>
        <dbReference type="Pfam" id="PF00534"/>
    </source>
</evidence>
<feature type="domain" description="Glycosyl transferase family 1" evidence="1">
    <location>
        <begin position="193"/>
        <end position="331"/>
    </location>
</feature>
<dbReference type="Gene3D" id="3.40.50.2000">
    <property type="entry name" value="Glycogen Phosphorylase B"/>
    <property type="match status" value="2"/>
</dbReference>
<dbReference type="EMBL" id="FNMY01000006">
    <property type="protein sequence ID" value="SDX07492.1"/>
    <property type="molecule type" value="Genomic_DNA"/>
</dbReference>
<dbReference type="Proteomes" id="UP000199592">
    <property type="component" value="Unassembled WGS sequence"/>
</dbReference>
<dbReference type="OrthoDB" id="798298at2"/>
<evidence type="ECO:0000313" key="2">
    <source>
        <dbReference type="EMBL" id="SDX07492.1"/>
    </source>
</evidence>
<dbReference type="CDD" id="cd03811">
    <property type="entry name" value="GT4_GT28_WabH-like"/>
    <property type="match status" value="1"/>
</dbReference>
<dbReference type="STRING" id="1073328.SAMN05216294_3093"/>
<dbReference type="AlphaFoldDB" id="A0A1H2YQJ8"/>
<reference evidence="3" key="1">
    <citation type="submission" date="2016-10" db="EMBL/GenBank/DDBJ databases">
        <authorList>
            <person name="Varghese N."/>
            <person name="Submissions S."/>
        </authorList>
    </citation>
    <scope>NUCLEOTIDE SEQUENCE [LARGE SCALE GENOMIC DNA]</scope>
    <source>
        <strain evidence="3">DSM 25030</strain>
    </source>
</reference>
<evidence type="ECO:0000313" key="3">
    <source>
        <dbReference type="Proteomes" id="UP000199592"/>
    </source>
</evidence>
<dbReference type="PANTHER" id="PTHR12526">
    <property type="entry name" value="GLYCOSYLTRANSFERASE"/>
    <property type="match status" value="1"/>
</dbReference>
<name>A0A1H2YQJ8_9FLAO</name>
<organism evidence="2 3">
    <name type="scientific">Flagellimonas zhangzhouensis</name>
    <dbReference type="NCBI Taxonomy" id="1073328"/>
    <lineage>
        <taxon>Bacteria</taxon>
        <taxon>Pseudomonadati</taxon>
        <taxon>Bacteroidota</taxon>
        <taxon>Flavobacteriia</taxon>
        <taxon>Flavobacteriales</taxon>
        <taxon>Flavobacteriaceae</taxon>
        <taxon>Flagellimonas</taxon>
    </lineage>
</organism>
<keyword evidence="2" id="KW-0808">Transferase</keyword>
<dbReference type="GO" id="GO:0016757">
    <property type="term" value="F:glycosyltransferase activity"/>
    <property type="evidence" value="ECO:0007669"/>
    <property type="project" value="InterPro"/>
</dbReference>
<sequence>MSVKKNWLFILPTDSLQGSEHIVRTLCTYVIDHNLGECYVLILSKKSGKGWEDMEDKIKVEYLPFPKYFFGLFYLPIYFLSIRKINFDYTFSSQTLINGSLGFVKKMGLLKETKIIVRESNSIFILLKGTKLRIYKFFYRFYSKTALVICQTELMKSQLVSEMPKISSSWNIKTILNPFDFDKIHEQFEDIPLFLQDKKFIVAAGRLAPVKGFDLLIKAFKEVVKEYPELNLVILGEGNERKNLEQLKNSFGLDNSVHLPGYVNNVYRYFNQAEMCVISSHLEGFPNVLLQMMSQNERVVSTTSAGDIENIPGITICEPGNLKALEQAMMFTLNEINPNKRQLFDDFLRNRSKGNFYQQIIKYTE</sequence>
<gene>
    <name evidence="2" type="ORF">SAMN04487892_3170</name>
</gene>
<dbReference type="InterPro" id="IPR001296">
    <property type="entry name" value="Glyco_trans_1"/>
</dbReference>
<dbReference type="Pfam" id="PF00534">
    <property type="entry name" value="Glycos_transf_1"/>
    <property type="match status" value="1"/>
</dbReference>
<protein>
    <submittedName>
        <fullName evidence="2">Glycosyltransferase involved in cell wall bisynthesis</fullName>
    </submittedName>
</protein>
<keyword evidence="3" id="KW-1185">Reference proteome</keyword>
<dbReference type="RefSeq" id="WP_090298655.1">
    <property type="nucleotide sequence ID" value="NZ_FNKI01000005.1"/>
</dbReference>
<accession>A0A1H2YQJ8</accession>
<dbReference type="PANTHER" id="PTHR12526:SF630">
    <property type="entry name" value="GLYCOSYLTRANSFERASE"/>
    <property type="match status" value="1"/>
</dbReference>
<proteinExistence type="predicted"/>
<dbReference type="SUPFAM" id="SSF53756">
    <property type="entry name" value="UDP-Glycosyltransferase/glycogen phosphorylase"/>
    <property type="match status" value="1"/>
</dbReference>